<name>A0ACC1S6D8_9HYPO</name>
<protein>
    <submittedName>
        <fullName evidence="1">Uncharacterized protein</fullName>
    </submittedName>
</protein>
<dbReference type="EMBL" id="JANRMS010000899">
    <property type="protein sequence ID" value="KAJ3533076.1"/>
    <property type="molecule type" value="Genomic_DNA"/>
</dbReference>
<keyword evidence="2" id="KW-1185">Reference proteome</keyword>
<gene>
    <name evidence="1" type="ORF">NM208_g8145</name>
</gene>
<sequence>MSYKDLAGRTFIVTGAASGMGKATSKLLAEQGANVGIFDLQTPTETAQEIEAEGGHVLALACNVQSKKQVDDAVKQVVKHFGGLNGIPRTAVDSKAIAKTDIGAANMAGIAATSRTAMGNFPMSTLDDADWDEIMKTNLDGVKNCLRAQL</sequence>
<proteinExistence type="predicted"/>
<comment type="caution">
    <text evidence="1">The sequence shown here is derived from an EMBL/GenBank/DDBJ whole genome shotgun (WGS) entry which is preliminary data.</text>
</comment>
<dbReference type="Proteomes" id="UP001148629">
    <property type="component" value="Unassembled WGS sequence"/>
</dbReference>
<evidence type="ECO:0000313" key="1">
    <source>
        <dbReference type="EMBL" id="KAJ3533076.1"/>
    </source>
</evidence>
<reference evidence="1" key="1">
    <citation type="submission" date="2022-08" db="EMBL/GenBank/DDBJ databases">
        <title>Genome Sequence of Fusarium decemcellulare.</title>
        <authorList>
            <person name="Buettner E."/>
        </authorList>
    </citation>
    <scope>NUCLEOTIDE SEQUENCE</scope>
    <source>
        <strain evidence="1">Babe19</strain>
    </source>
</reference>
<organism evidence="1 2">
    <name type="scientific">Fusarium decemcellulare</name>
    <dbReference type="NCBI Taxonomy" id="57161"/>
    <lineage>
        <taxon>Eukaryota</taxon>
        <taxon>Fungi</taxon>
        <taxon>Dikarya</taxon>
        <taxon>Ascomycota</taxon>
        <taxon>Pezizomycotina</taxon>
        <taxon>Sordariomycetes</taxon>
        <taxon>Hypocreomycetidae</taxon>
        <taxon>Hypocreales</taxon>
        <taxon>Nectriaceae</taxon>
        <taxon>Fusarium</taxon>
        <taxon>Fusarium decemcellulare species complex</taxon>
    </lineage>
</organism>
<accession>A0ACC1S6D8</accession>
<evidence type="ECO:0000313" key="2">
    <source>
        <dbReference type="Proteomes" id="UP001148629"/>
    </source>
</evidence>